<comment type="caution">
    <text evidence="1">The sequence shown here is derived from an EMBL/GenBank/DDBJ whole genome shotgun (WGS) entry which is preliminary data.</text>
</comment>
<accession>A0ACA9PGK3</accession>
<dbReference type="EMBL" id="CAJVPW010025688">
    <property type="protein sequence ID" value="CAG8709807.1"/>
    <property type="molecule type" value="Genomic_DNA"/>
</dbReference>
<sequence>QKEKLVLKEVPHENLASWNEQVEIEIERTKALSTQGHEERRK</sequence>
<name>A0ACA9PGK3_9GLOM</name>
<reference evidence="1" key="1">
    <citation type="submission" date="2021-06" db="EMBL/GenBank/DDBJ databases">
        <authorList>
            <person name="Kallberg Y."/>
            <person name="Tangrot J."/>
            <person name="Rosling A."/>
        </authorList>
    </citation>
    <scope>NUCLEOTIDE SEQUENCE</scope>
    <source>
        <strain evidence="1">28 12/20/2015</strain>
    </source>
</reference>
<organism evidence="1 2">
    <name type="scientific">Cetraspora pellucida</name>
    <dbReference type="NCBI Taxonomy" id="1433469"/>
    <lineage>
        <taxon>Eukaryota</taxon>
        <taxon>Fungi</taxon>
        <taxon>Fungi incertae sedis</taxon>
        <taxon>Mucoromycota</taxon>
        <taxon>Glomeromycotina</taxon>
        <taxon>Glomeromycetes</taxon>
        <taxon>Diversisporales</taxon>
        <taxon>Gigasporaceae</taxon>
        <taxon>Cetraspora</taxon>
    </lineage>
</organism>
<keyword evidence="2" id="KW-1185">Reference proteome</keyword>
<protein>
    <submittedName>
        <fullName evidence="1">2733_t:CDS:1</fullName>
    </submittedName>
</protein>
<feature type="non-terminal residue" evidence="1">
    <location>
        <position position="1"/>
    </location>
</feature>
<proteinExistence type="predicted"/>
<evidence type="ECO:0000313" key="2">
    <source>
        <dbReference type="Proteomes" id="UP000789366"/>
    </source>
</evidence>
<dbReference type="Proteomes" id="UP000789366">
    <property type="component" value="Unassembled WGS sequence"/>
</dbReference>
<gene>
    <name evidence="1" type="ORF">SPELUC_LOCUS11744</name>
</gene>
<evidence type="ECO:0000313" key="1">
    <source>
        <dbReference type="EMBL" id="CAG8709807.1"/>
    </source>
</evidence>